<evidence type="ECO:0000313" key="3">
    <source>
        <dbReference type="Proteomes" id="UP000002457"/>
    </source>
</evidence>
<dbReference type="SMART" id="SM00849">
    <property type="entry name" value="Lactamase_B"/>
    <property type="match status" value="1"/>
</dbReference>
<dbReference type="InterPro" id="IPR050855">
    <property type="entry name" value="NDM-1-like"/>
</dbReference>
<dbReference type="GeneID" id="7271089"/>
<accession>B8GIP4</accession>
<sequence length="294" mass="32179">MQISPSIHALRLPFRVPVAPGMVLDRFVYCYLVYGETITLIDTGVAGCETQIFETIQSVDRDPSDIASIILTHSHPDHIGGARAIQHATGCSIMAHPAERAWIEDVDLQNHERPVPGFASLVGGSVQIDRELVDGNRIELDETREMKIEVLHTPGHSPGSISLFVQSEGVLFSGDAIPVAGDLPVYDDALASVQSLQRLRGVAGIRVLLSAWDEPRKGGETYEQMDRAVDYLQTIHETVRAGSSKDTIDVMELTRRTAVSLGLPQQAVNPLLARTFAANLRVRDQKSLLDDSQK</sequence>
<dbReference type="AlphaFoldDB" id="B8GIP4"/>
<keyword evidence="3" id="KW-1185">Reference proteome</keyword>
<dbReference type="SUPFAM" id="SSF56281">
    <property type="entry name" value="Metallo-hydrolase/oxidoreductase"/>
    <property type="match status" value="1"/>
</dbReference>
<dbReference type="Proteomes" id="UP000002457">
    <property type="component" value="Chromosome"/>
</dbReference>
<organism evidence="2 3">
    <name type="scientific">Methanosphaerula palustris (strain ATCC BAA-1556 / DSM 19958 / E1-9c)</name>
    <dbReference type="NCBI Taxonomy" id="521011"/>
    <lineage>
        <taxon>Archaea</taxon>
        <taxon>Methanobacteriati</taxon>
        <taxon>Methanobacteriota</taxon>
        <taxon>Stenosarchaea group</taxon>
        <taxon>Methanomicrobia</taxon>
        <taxon>Methanomicrobiales</taxon>
        <taxon>Methanoregulaceae</taxon>
        <taxon>Methanosphaerula</taxon>
    </lineage>
</organism>
<evidence type="ECO:0000259" key="1">
    <source>
        <dbReference type="SMART" id="SM00849"/>
    </source>
</evidence>
<dbReference type="InterPro" id="IPR036866">
    <property type="entry name" value="RibonucZ/Hydroxyglut_hydro"/>
</dbReference>
<name>B8GIP4_METPE</name>
<dbReference type="STRING" id="521011.Mpal_1544"/>
<dbReference type="PANTHER" id="PTHR42951:SF17">
    <property type="entry name" value="METALLO-BETA-LACTAMASE DOMAIN-CONTAINING PROTEIN"/>
    <property type="match status" value="1"/>
</dbReference>
<proteinExistence type="predicted"/>
<dbReference type="Pfam" id="PF00753">
    <property type="entry name" value="Lactamase_B"/>
    <property type="match status" value="1"/>
</dbReference>
<dbReference type="eggNOG" id="arCOG00504">
    <property type="taxonomic scope" value="Archaea"/>
</dbReference>
<dbReference type="PANTHER" id="PTHR42951">
    <property type="entry name" value="METALLO-BETA-LACTAMASE DOMAIN-CONTAINING"/>
    <property type="match status" value="1"/>
</dbReference>
<protein>
    <submittedName>
        <fullName evidence="2">Beta-lactamase domain protein</fullName>
    </submittedName>
</protein>
<dbReference type="Gene3D" id="3.60.15.10">
    <property type="entry name" value="Ribonuclease Z/Hydroxyacylglutathione hydrolase-like"/>
    <property type="match status" value="1"/>
</dbReference>
<gene>
    <name evidence="2" type="ordered locus">Mpal_1544</name>
</gene>
<dbReference type="InterPro" id="IPR001279">
    <property type="entry name" value="Metallo-B-lactamas"/>
</dbReference>
<evidence type="ECO:0000313" key="2">
    <source>
        <dbReference type="EMBL" id="ACL16857.1"/>
    </source>
</evidence>
<feature type="domain" description="Metallo-beta-lactamase" evidence="1">
    <location>
        <begin position="27"/>
        <end position="212"/>
    </location>
</feature>
<dbReference type="RefSeq" id="WP_012618176.1">
    <property type="nucleotide sequence ID" value="NC_011832.1"/>
</dbReference>
<dbReference type="EMBL" id="CP001338">
    <property type="protein sequence ID" value="ACL16857.1"/>
    <property type="molecule type" value="Genomic_DNA"/>
</dbReference>
<reference evidence="2 3" key="1">
    <citation type="journal article" date="2015" name="Genome Announc.">
        <title>Complete Genome Sequence of Methanosphaerula palustris E1-9CT, a Hydrogenotrophic Methanogen Isolated from a Minerotrophic Fen Peatland.</title>
        <authorList>
            <person name="Cadillo-Quiroz H."/>
            <person name="Browne P."/>
            <person name="Kyrpides N."/>
            <person name="Woyke T."/>
            <person name="Goodwin L."/>
            <person name="Detter C."/>
            <person name="Yavitt J.B."/>
            <person name="Zinder S.H."/>
        </authorList>
    </citation>
    <scope>NUCLEOTIDE SEQUENCE [LARGE SCALE GENOMIC DNA]</scope>
    <source>
        <strain evidence="3">ATCC BAA-1556 / DSM 19958 / E1-9c</strain>
    </source>
</reference>
<dbReference type="OrthoDB" id="197151at2157"/>
<dbReference type="KEGG" id="mpl:Mpal_1544"/>
<dbReference type="HOGENOM" id="CLU_030571_5_1_2"/>